<gene>
    <name evidence="1" type="ORF">FHS48_002521</name>
</gene>
<name>A0A7W9ZGI7_NOVIT</name>
<dbReference type="AlphaFoldDB" id="A0A7W9ZGI7"/>
<reference evidence="1 2" key="1">
    <citation type="submission" date="2020-08" db="EMBL/GenBank/DDBJ databases">
        <title>Genomic Encyclopedia of Type Strains, Phase IV (KMG-IV): sequencing the most valuable type-strain genomes for metagenomic binning, comparative biology and taxonomic classification.</title>
        <authorList>
            <person name="Goeker M."/>
        </authorList>
    </citation>
    <scope>NUCLEOTIDE SEQUENCE [LARGE SCALE GENOMIC DNA]</scope>
    <source>
        <strain evidence="1 2">DSM 11590</strain>
    </source>
</reference>
<comment type="caution">
    <text evidence="1">The sequence shown here is derived from an EMBL/GenBank/DDBJ whole genome shotgun (WGS) entry which is preliminary data.</text>
</comment>
<dbReference type="Gene3D" id="1.20.58.130">
    <property type="match status" value="1"/>
</dbReference>
<organism evidence="1 2">
    <name type="scientific">Novispirillum itersonii</name>
    <name type="common">Aquaspirillum itersonii</name>
    <dbReference type="NCBI Taxonomy" id="189"/>
    <lineage>
        <taxon>Bacteria</taxon>
        <taxon>Pseudomonadati</taxon>
        <taxon>Pseudomonadota</taxon>
        <taxon>Alphaproteobacteria</taxon>
        <taxon>Rhodospirillales</taxon>
        <taxon>Novispirillaceae</taxon>
        <taxon>Novispirillum</taxon>
    </lineage>
</organism>
<evidence type="ECO:0000313" key="2">
    <source>
        <dbReference type="Proteomes" id="UP000544872"/>
    </source>
</evidence>
<dbReference type="RefSeq" id="WP_184263904.1">
    <property type="nucleotide sequence ID" value="NZ_JACIIX010000009.1"/>
</dbReference>
<accession>A0A7W9ZGI7</accession>
<dbReference type="Proteomes" id="UP000544872">
    <property type="component" value="Unassembled WGS sequence"/>
</dbReference>
<protein>
    <submittedName>
        <fullName evidence="1">Putative nuclease with TOPRIM domain</fullName>
    </submittedName>
</protein>
<sequence length="88" mass="9418">MASNDICNSAYNTRKAVTAIRQRLQALCGGGTDNIEALERSIAGLQDELGQLRGEVSGQIDRLSTLIVQIDEAERLLISACRSVATIA</sequence>
<dbReference type="EMBL" id="JACIIX010000009">
    <property type="protein sequence ID" value="MBB6211086.1"/>
    <property type="molecule type" value="Genomic_DNA"/>
</dbReference>
<evidence type="ECO:0000313" key="1">
    <source>
        <dbReference type="EMBL" id="MBB6211086.1"/>
    </source>
</evidence>
<proteinExistence type="predicted"/>
<keyword evidence="2" id="KW-1185">Reference proteome</keyword>